<dbReference type="Pfam" id="PF00651">
    <property type="entry name" value="BTB"/>
    <property type="match status" value="1"/>
</dbReference>
<dbReference type="Proteomes" id="UP000789508">
    <property type="component" value="Unassembled WGS sequence"/>
</dbReference>
<dbReference type="InterPro" id="IPR011333">
    <property type="entry name" value="SKP1/BTB/POZ_sf"/>
</dbReference>
<dbReference type="InterPro" id="IPR000210">
    <property type="entry name" value="BTB/POZ_dom"/>
</dbReference>
<dbReference type="CDD" id="cd18186">
    <property type="entry name" value="BTB_POZ_ZBTB_KLHL-like"/>
    <property type="match status" value="1"/>
</dbReference>
<evidence type="ECO:0000313" key="2">
    <source>
        <dbReference type="EMBL" id="CAG8685493.1"/>
    </source>
</evidence>
<feature type="non-terminal residue" evidence="2">
    <location>
        <position position="1"/>
    </location>
</feature>
<dbReference type="OrthoDB" id="408604at2759"/>
<evidence type="ECO:0000313" key="3">
    <source>
        <dbReference type="Proteomes" id="UP000789508"/>
    </source>
</evidence>
<dbReference type="PROSITE" id="PS50097">
    <property type="entry name" value="BTB"/>
    <property type="match status" value="1"/>
</dbReference>
<feature type="domain" description="BTB" evidence="1">
    <location>
        <begin position="24"/>
        <end position="74"/>
    </location>
</feature>
<name>A0A9N9ERC1_9GLOM</name>
<gene>
    <name evidence="2" type="ORF">ALEPTO_LOCUS10998</name>
</gene>
<dbReference type="EMBL" id="CAJVPS010015064">
    <property type="protein sequence ID" value="CAG8685493.1"/>
    <property type="molecule type" value="Genomic_DNA"/>
</dbReference>
<protein>
    <submittedName>
        <fullName evidence="2">10124_t:CDS:1</fullName>
    </submittedName>
</protein>
<dbReference type="AlphaFoldDB" id="A0A9N9ERC1"/>
<dbReference type="SUPFAM" id="SSF54695">
    <property type="entry name" value="POZ domain"/>
    <property type="match status" value="1"/>
</dbReference>
<reference evidence="2" key="1">
    <citation type="submission" date="2021-06" db="EMBL/GenBank/DDBJ databases">
        <authorList>
            <person name="Kallberg Y."/>
            <person name="Tangrot J."/>
            <person name="Rosling A."/>
        </authorList>
    </citation>
    <scope>NUCLEOTIDE SEQUENCE</scope>
    <source>
        <strain evidence="2">FL130A</strain>
    </source>
</reference>
<sequence length="74" mass="8517">MTTHSLQQILISEIAALLEDTEDQDFSIKVGQGNDVKIFTAHSLILRARSQYFKVALSQLWIRNMQPIIFEKIL</sequence>
<evidence type="ECO:0000259" key="1">
    <source>
        <dbReference type="PROSITE" id="PS50097"/>
    </source>
</evidence>
<organism evidence="2 3">
    <name type="scientific">Ambispora leptoticha</name>
    <dbReference type="NCBI Taxonomy" id="144679"/>
    <lineage>
        <taxon>Eukaryota</taxon>
        <taxon>Fungi</taxon>
        <taxon>Fungi incertae sedis</taxon>
        <taxon>Mucoromycota</taxon>
        <taxon>Glomeromycotina</taxon>
        <taxon>Glomeromycetes</taxon>
        <taxon>Archaeosporales</taxon>
        <taxon>Ambisporaceae</taxon>
        <taxon>Ambispora</taxon>
    </lineage>
</organism>
<proteinExistence type="predicted"/>
<accession>A0A9N9ERC1</accession>
<comment type="caution">
    <text evidence="2">The sequence shown here is derived from an EMBL/GenBank/DDBJ whole genome shotgun (WGS) entry which is preliminary data.</text>
</comment>
<dbReference type="Gene3D" id="3.30.710.10">
    <property type="entry name" value="Potassium Channel Kv1.1, Chain A"/>
    <property type="match status" value="1"/>
</dbReference>
<keyword evidence="3" id="KW-1185">Reference proteome</keyword>
<feature type="non-terminal residue" evidence="2">
    <location>
        <position position="74"/>
    </location>
</feature>